<keyword evidence="1" id="KW-0969">Cilium</keyword>
<evidence type="ECO:0000313" key="1">
    <source>
        <dbReference type="EMBL" id="KAB1434323.1"/>
    </source>
</evidence>
<evidence type="ECO:0000313" key="2">
    <source>
        <dbReference type="Proteomes" id="UP000461768"/>
    </source>
</evidence>
<dbReference type="Gene3D" id="3.30.160.170">
    <property type="entry name" value="FlaG-like"/>
    <property type="match status" value="1"/>
</dbReference>
<keyword evidence="2" id="KW-1185">Reference proteome</keyword>
<protein>
    <submittedName>
        <fullName evidence="1">Flagellar protein FlaG</fullName>
    </submittedName>
</protein>
<dbReference type="PANTHER" id="PTHR37166:SF1">
    <property type="entry name" value="PROTEIN FLAG"/>
    <property type="match status" value="1"/>
</dbReference>
<gene>
    <name evidence="1" type="ORF">F7O84_17705</name>
</gene>
<organism evidence="1 2">
    <name type="scientific">Candidatus Galacturonatibacter soehngenii</name>
    <dbReference type="NCBI Taxonomy" id="2307010"/>
    <lineage>
        <taxon>Bacteria</taxon>
        <taxon>Bacillati</taxon>
        <taxon>Bacillota</taxon>
        <taxon>Clostridia</taxon>
        <taxon>Lachnospirales</taxon>
        <taxon>Lachnospiraceae</taxon>
        <taxon>Candidatus Galacturonatibacter</taxon>
    </lineage>
</organism>
<sequence length="132" mass="14608">MELDLVNKNAYQGSSTKVNVKPVQQVISGRAGDRVEGITTDALDGLNHEKSVVNHANDITNSEIKKSISEINSKLNKNTEAIFGIHDETNRVTIKIIDKDSKEVLKEIPPEKTLEMITKVWEAAGLLVDEKL</sequence>
<dbReference type="SUPFAM" id="SSF160214">
    <property type="entry name" value="FlaG-like"/>
    <property type="match status" value="1"/>
</dbReference>
<name>A0A7V7QHC7_9FIRM</name>
<proteinExistence type="predicted"/>
<dbReference type="InterPro" id="IPR035924">
    <property type="entry name" value="FlaG-like_sf"/>
</dbReference>
<keyword evidence="1" id="KW-0282">Flagellum</keyword>
<dbReference type="OrthoDB" id="9799867at2"/>
<reference evidence="1 2" key="2">
    <citation type="submission" date="2020-02" db="EMBL/GenBank/DDBJ databases">
        <title>Candidatus Galacturonibacter soehngenii shows hetero-acetogenic catabolism of galacturonic acid but lacks a canonical carbon monoxide dehydrogenase/acetyl-CoA synthase complex.</title>
        <authorList>
            <person name="Diender M."/>
            <person name="Stouten G.R."/>
            <person name="Petersen J.F."/>
            <person name="Nielsen P.H."/>
            <person name="Dueholm M.S."/>
            <person name="Pronk J.T."/>
            <person name="Van Loosdrecht M.C.M."/>
        </authorList>
    </citation>
    <scope>NUCLEOTIDE SEQUENCE [LARGE SCALE GENOMIC DNA]</scope>
    <source>
        <strain evidence="1">GalUA</strain>
    </source>
</reference>
<dbReference type="PANTHER" id="PTHR37166">
    <property type="entry name" value="PROTEIN FLAG"/>
    <property type="match status" value="1"/>
</dbReference>
<dbReference type="RefSeq" id="WP_151148337.1">
    <property type="nucleotide sequence ID" value="NZ_WAGX01000008.1"/>
</dbReference>
<dbReference type="EMBL" id="WAGX01000008">
    <property type="protein sequence ID" value="KAB1434323.1"/>
    <property type="molecule type" value="Genomic_DNA"/>
</dbReference>
<dbReference type="Pfam" id="PF03646">
    <property type="entry name" value="FlaG"/>
    <property type="match status" value="1"/>
</dbReference>
<dbReference type="Proteomes" id="UP000461768">
    <property type="component" value="Unassembled WGS sequence"/>
</dbReference>
<accession>A0A7V7QHC7</accession>
<keyword evidence="1" id="KW-0966">Cell projection</keyword>
<comment type="caution">
    <text evidence="1">The sequence shown here is derived from an EMBL/GenBank/DDBJ whole genome shotgun (WGS) entry which is preliminary data.</text>
</comment>
<dbReference type="AlphaFoldDB" id="A0A7V7QHC7"/>
<dbReference type="InterPro" id="IPR005186">
    <property type="entry name" value="FlaG"/>
</dbReference>
<reference evidence="1 2" key="1">
    <citation type="submission" date="2019-09" db="EMBL/GenBank/DDBJ databases">
        <authorList>
            <person name="Valk L.C."/>
        </authorList>
    </citation>
    <scope>NUCLEOTIDE SEQUENCE [LARGE SCALE GENOMIC DNA]</scope>
    <source>
        <strain evidence="1">GalUA</strain>
    </source>
</reference>